<dbReference type="Pfam" id="PF08282">
    <property type="entry name" value="Hydrolase_3"/>
    <property type="match status" value="2"/>
</dbReference>
<dbReference type="RefSeq" id="WP_407083055.1">
    <property type="nucleotide sequence ID" value="NZ_CP130318.1"/>
</dbReference>
<dbReference type="InterPro" id="IPR036412">
    <property type="entry name" value="HAD-like_sf"/>
</dbReference>
<keyword evidence="2" id="KW-1185">Reference proteome</keyword>
<dbReference type="InterPro" id="IPR023214">
    <property type="entry name" value="HAD_sf"/>
</dbReference>
<dbReference type="KEGG" id="paun:MJA45_17685"/>
<dbReference type="SUPFAM" id="SSF56784">
    <property type="entry name" value="HAD-like"/>
    <property type="match status" value="1"/>
</dbReference>
<dbReference type="GO" id="GO:0000287">
    <property type="term" value="F:magnesium ion binding"/>
    <property type="evidence" value="ECO:0007669"/>
    <property type="project" value="TreeGrafter"/>
</dbReference>
<dbReference type="NCBIfam" id="TIGR01484">
    <property type="entry name" value="HAD-SF-IIB"/>
    <property type="match status" value="1"/>
</dbReference>
<dbReference type="PROSITE" id="PS01228">
    <property type="entry name" value="COF_1"/>
    <property type="match status" value="1"/>
</dbReference>
<reference evidence="1 2" key="1">
    <citation type="submission" date="2022-02" db="EMBL/GenBank/DDBJ databases">
        <title>Paenibacillus sp. MBLB1776 Whole Genome Shotgun Sequencing.</title>
        <authorList>
            <person name="Hwang C.Y."/>
            <person name="Cho E.-S."/>
            <person name="Seo M.-J."/>
        </authorList>
    </citation>
    <scope>NUCLEOTIDE SEQUENCE [LARGE SCALE GENOMIC DNA]</scope>
    <source>
        <strain evidence="1 2">MBLB1776</strain>
    </source>
</reference>
<dbReference type="Proteomes" id="UP001305702">
    <property type="component" value="Chromosome"/>
</dbReference>
<dbReference type="PROSITE" id="PS01229">
    <property type="entry name" value="COF_2"/>
    <property type="match status" value="1"/>
</dbReference>
<name>A0AA96LBX5_9BACL</name>
<dbReference type="SFLD" id="SFLDS00003">
    <property type="entry name" value="Haloacid_Dehalogenase"/>
    <property type="match status" value="1"/>
</dbReference>
<organism evidence="1 2">
    <name type="scientific">Paenibacillus aurantius</name>
    <dbReference type="NCBI Taxonomy" id="2918900"/>
    <lineage>
        <taxon>Bacteria</taxon>
        <taxon>Bacillati</taxon>
        <taxon>Bacillota</taxon>
        <taxon>Bacilli</taxon>
        <taxon>Bacillales</taxon>
        <taxon>Paenibacillaceae</taxon>
        <taxon>Paenibacillus</taxon>
    </lineage>
</organism>
<evidence type="ECO:0000313" key="1">
    <source>
        <dbReference type="EMBL" id="WNQ09455.1"/>
    </source>
</evidence>
<dbReference type="SFLD" id="SFLDG01140">
    <property type="entry name" value="C2.B:_Phosphomannomutase_and_P"/>
    <property type="match status" value="1"/>
</dbReference>
<dbReference type="EC" id="3.1.3.-" evidence="1"/>
<dbReference type="CDD" id="cd07516">
    <property type="entry name" value="HAD_Pase"/>
    <property type="match status" value="1"/>
</dbReference>
<gene>
    <name evidence="1" type="ORF">MJA45_17685</name>
</gene>
<dbReference type="PANTHER" id="PTHR10000:SF8">
    <property type="entry name" value="HAD SUPERFAMILY HYDROLASE-LIKE, TYPE 3"/>
    <property type="match status" value="1"/>
</dbReference>
<keyword evidence="1" id="KW-0378">Hydrolase</keyword>
<accession>A0AA96LBX5</accession>
<evidence type="ECO:0000313" key="2">
    <source>
        <dbReference type="Proteomes" id="UP001305702"/>
    </source>
</evidence>
<protein>
    <submittedName>
        <fullName evidence="1">Cof-type HAD-IIB family hydrolase</fullName>
        <ecNumber evidence="1">3.1.3.-</ecNumber>
    </submittedName>
</protein>
<dbReference type="Gene3D" id="3.40.50.1000">
    <property type="entry name" value="HAD superfamily/HAD-like"/>
    <property type="match status" value="2"/>
</dbReference>
<dbReference type="Gene3D" id="3.30.1240.10">
    <property type="match status" value="1"/>
</dbReference>
<dbReference type="PANTHER" id="PTHR10000">
    <property type="entry name" value="PHOSPHOSERINE PHOSPHATASE"/>
    <property type="match status" value="1"/>
</dbReference>
<proteinExistence type="predicted"/>
<dbReference type="AlphaFoldDB" id="A0AA96LBX5"/>
<sequence>MVMVRPFRLIALDLDGTLLTDEKTVSAATKLCLQEAVAQGVHVIFATGRGIQTAGAFWQELGLQSPMVLLNGAEIWAGPGALHRRTFLPKETIRRLHEAAVSYGARFWGYSVESLTGTKDWSEEMFGRDWMKFGIKHEDPFTLSALKEQILAWGALHVTSSAPVNLEISVEGITKESGVREVCRLLGIRMEEVLAVGDSDNDLLLLTSAGLGVAMGNAEVHVQKAAGYITASNNEDGVARAIERFVLSA</sequence>
<dbReference type="EMBL" id="CP130318">
    <property type="protein sequence ID" value="WNQ09455.1"/>
    <property type="molecule type" value="Genomic_DNA"/>
</dbReference>
<dbReference type="GO" id="GO:0005829">
    <property type="term" value="C:cytosol"/>
    <property type="evidence" value="ECO:0007669"/>
    <property type="project" value="TreeGrafter"/>
</dbReference>
<dbReference type="GO" id="GO:0016791">
    <property type="term" value="F:phosphatase activity"/>
    <property type="evidence" value="ECO:0007669"/>
    <property type="project" value="UniProtKB-ARBA"/>
</dbReference>
<dbReference type="InterPro" id="IPR006379">
    <property type="entry name" value="HAD-SF_hydro_IIB"/>
</dbReference>